<dbReference type="EMBL" id="BJTG01000002">
    <property type="protein sequence ID" value="GEJ56239.1"/>
    <property type="molecule type" value="Genomic_DNA"/>
</dbReference>
<name>A0A7I9VJ77_9BACT</name>
<dbReference type="AlphaFoldDB" id="A0A7I9VJ77"/>
<keyword evidence="1" id="KW-0808">Transferase</keyword>
<dbReference type="GO" id="GO:0016747">
    <property type="term" value="F:acyltransferase activity, transferring groups other than amino-acyl groups"/>
    <property type="evidence" value="ECO:0007669"/>
    <property type="project" value="InterPro"/>
</dbReference>
<comment type="caution">
    <text evidence="4">The sequence shown here is derived from an EMBL/GenBank/DDBJ whole genome shotgun (WGS) entry which is preliminary data.</text>
</comment>
<dbReference type="SUPFAM" id="SSF55729">
    <property type="entry name" value="Acyl-CoA N-acyltransferases (Nat)"/>
    <property type="match status" value="2"/>
</dbReference>
<evidence type="ECO:0000256" key="1">
    <source>
        <dbReference type="ARBA" id="ARBA00022679"/>
    </source>
</evidence>
<keyword evidence="2" id="KW-0012">Acyltransferase</keyword>
<dbReference type="InterPro" id="IPR050832">
    <property type="entry name" value="Bact_Acetyltransf"/>
</dbReference>
<dbReference type="CDD" id="cd04301">
    <property type="entry name" value="NAT_SF"/>
    <property type="match status" value="1"/>
</dbReference>
<dbReference type="PANTHER" id="PTHR43877">
    <property type="entry name" value="AMINOALKYLPHOSPHONATE N-ACETYLTRANSFERASE-RELATED-RELATED"/>
    <property type="match status" value="1"/>
</dbReference>
<evidence type="ECO:0000313" key="5">
    <source>
        <dbReference type="Proteomes" id="UP000503640"/>
    </source>
</evidence>
<organism evidence="4 5">
    <name type="scientific">Anaeromyxobacter diazotrophicus</name>
    <dbReference type="NCBI Taxonomy" id="2590199"/>
    <lineage>
        <taxon>Bacteria</taxon>
        <taxon>Pseudomonadati</taxon>
        <taxon>Myxococcota</taxon>
        <taxon>Myxococcia</taxon>
        <taxon>Myxococcales</taxon>
        <taxon>Cystobacterineae</taxon>
        <taxon>Anaeromyxobacteraceae</taxon>
        <taxon>Anaeromyxobacter</taxon>
    </lineage>
</organism>
<dbReference type="PANTHER" id="PTHR43877:SF1">
    <property type="entry name" value="ACETYLTRANSFERASE"/>
    <property type="match status" value="1"/>
</dbReference>
<dbReference type="PROSITE" id="PS51186">
    <property type="entry name" value="GNAT"/>
    <property type="match status" value="2"/>
</dbReference>
<keyword evidence="5" id="KW-1185">Reference proteome</keyword>
<dbReference type="NCBIfam" id="NF040501">
    <property type="entry name" value="resist_ArsN2"/>
    <property type="match status" value="1"/>
</dbReference>
<protein>
    <recommendedName>
        <fullName evidence="3">N-acetyltransferase domain-containing protein</fullName>
    </recommendedName>
</protein>
<reference evidence="5" key="1">
    <citation type="journal article" date="2020" name="Appl. Environ. Microbiol.">
        <title>Diazotrophic Anaeromyxobacter Isolates from Soils.</title>
        <authorList>
            <person name="Masuda Y."/>
            <person name="Yamanaka H."/>
            <person name="Xu Z.X."/>
            <person name="Shiratori Y."/>
            <person name="Aono T."/>
            <person name="Amachi S."/>
            <person name="Senoo K."/>
            <person name="Itoh H."/>
        </authorList>
    </citation>
    <scope>NUCLEOTIDE SEQUENCE [LARGE SCALE GENOMIC DNA]</scope>
    <source>
        <strain evidence="5">R267</strain>
    </source>
</reference>
<dbReference type="InterPro" id="IPR000182">
    <property type="entry name" value="GNAT_dom"/>
</dbReference>
<evidence type="ECO:0000256" key="2">
    <source>
        <dbReference type="ARBA" id="ARBA00023315"/>
    </source>
</evidence>
<dbReference type="Proteomes" id="UP000503640">
    <property type="component" value="Unassembled WGS sequence"/>
</dbReference>
<dbReference type="Pfam" id="PF13508">
    <property type="entry name" value="Acetyltransf_7"/>
    <property type="match status" value="1"/>
</dbReference>
<feature type="domain" description="N-acetyltransferase" evidence="3">
    <location>
        <begin position="1"/>
        <end position="146"/>
    </location>
</feature>
<sequence>MEQLRFAPAAAGDLGEIRRVLAALGLPSDDVGAPHQSFTTARAGEALVGFVGLELYGTNALLRSLAVVPSRHGEGLGGELARRVLAEASAKGVREVYLLTTTAEGFFERAGFARVAREHVPGPVRESPEFKTLCPASAVCMMKRLAADGAAASEGAAPAPRPPRVRVREFAPDDVDRALALWRSCEGIVLRDADDRREPITRYLDRNPGLSFVCEVGAELAGAVLCGTDGRRGFLHHLAVAPAHRHRGLGRALALAAAEALAREGVDKCHLMVLPSNAAARAFWRRLGWEERTDVLLMSRLASRSHAA</sequence>
<gene>
    <name evidence="4" type="ORF">AMYX_09800</name>
</gene>
<dbReference type="Gene3D" id="3.40.630.30">
    <property type="match status" value="2"/>
</dbReference>
<proteinExistence type="predicted"/>
<dbReference type="InterPro" id="IPR016181">
    <property type="entry name" value="Acyl_CoA_acyltransferase"/>
</dbReference>
<evidence type="ECO:0000259" key="3">
    <source>
        <dbReference type="PROSITE" id="PS51186"/>
    </source>
</evidence>
<feature type="domain" description="N-acetyltransferase" evidence="3">
    <location>
        <begin position="165"/>
        <end position="303"/>
    </location>
</feature>
<evidence type="ECO:0000313" key="4">
    <source>
        <dbReference type="EMBL" id="GEJ56239.1"/>
    </source>
</evidence>
<accession>A0A7I9VJ77</accession>
<dbReference type="Pfam" id="PF00583">
    <property type="entry name" value="Acetyltransf_1"/>
    <property type="match status" value="1"/>
</dbReference>
<dbReference type="RefSeq" id="WP_209005117.1">
    <property type="nucleotide sequence ID" value="NZ_BJTG01000002.1"/>
</dbReference>